<reference evidence="1 2" key="1">
    <citation type="journal article" date="2014" name="Nat. Commun.">
        <title>Molecular traces of alternative social organization in a termite genome.</title>
        <authorList>
            <person name="Terrapon N."/>
            <person name="Li C."/>
            <person name="Robertson H.M."/>
            <person name="Ji L."/>
            <person name="Meng X."/>
            <person name="Booth W."/>
            <person name="Chen Z."/>
            <person name="Childers C.P."/>
            <person name="Glastad K.M."/>
            <person name="Gokhale K."/>
            <person name="Gowin J."/>
            <person name="Gronenberg W."/>
            <person name="Hermansen R.A."/>
            <person name="Hu H."/>
            <person name="Hunt B.G."/>
            <person name="Huylmans A.K."/>
            <person name="Khalil S.M."/>
            <person name="Mitchell R.D."/>
            <person name="Munoz-Torres M.C."/>
            <person name="Mustard J.A."/>
            <person name="Pan H."/>
            <person name="Reese J.T."/>
            <person name="Scharf M.E."/>
            <person name="Sun F."/>
            <person name="Vogel H."/>
            <person name="Xiao J."/>
            <person name="Yang W."/>
            <person name="Yang Z."/>
            <person name="Yang Z."/>
            <person name="Zhou J."/>
            <person name="Zhu J."/>
            <person name="Brent C.S."/>
            <person name="Elsik C.G."/>
            <person name="Goodisman M.A."/>
            <person name="Liberles D.A."/>
            <person name="Roe R.M."/>
            <person name="Vargo E.L."/>
            <person name="Vilcinskas A."/>
            <person name="Wang J."/>
            <person name="Bornberg-Bauer E."/>
            <person name="Korb J."/>
            <person name="Zhang G."/>
            <person name="Liebig J."/>
        </authorList>
    </citation>
    <scope>NUCLEOTIDE SEQUENCE [LARGE SCALE GENOMIC DNA]</scope>
    <source>
        <tissue evidence="1">Whole organism</tissue>
    </source>
</reference>
<dbReference type="InParanoid" id="A0A067QQH8"/>
<proteinExistence type="predicted"/>
<organism evidence="1 2">
    <name type="scientific">Zootermopsis nevadensis</name>
    <name type="common">Dampwood termite</name>
    <dbReference type="NCBI Taxonomy" id="136037"/>
    <lineage>
        <taxon>Eukaryota</taxon>
        <taxon>Metazoa</taxon>
        <taxon>Ecdysozoa</taxon>
        <taxon>Arthropoda</taxon>
        <taxon>Hexapoda</taxon>
        <taxon>Insecta</taxon>
        <taxon>Pterygota</taxon>
        <taxon>Neoptera</taxon>
        <taxon>Polyneoptera</taxon>
        <taxon>Dictyoptera</taxon>
        <taxon>Blattodea</taxon>
        <taxon>Blattoidea</taxon>
        <taxon>Termitoidae</taxon>
        <taxon>Termopsidae</taxon>
        <taxon>Zootermopsis</taxon>
    </lineage>
</organism>
<evidence type="ECO:0000313" key="2">
    <source>
        <dbReference type="Proteomes" id="UP000027135"/>
    </source>
</evidence>
<keyword evidence="2" id="KW-1185">Reference proteome</keyword>
<sequence>MENILEGASSDKLFCRIVSEAVAGVIRHSMENTGKFRQQCYELLQVTSTKDAETELERRLLNITLGEIGINKDIKRSHETDIDELQLDKTSLNWDTVTGEHSSASTDKWLTQVEDWP</sequence>
<dbReference type="Proteomes" id="UP000027135">
    <property type="component" value="Unassembled WGS sequence"/>
</dbReference>
<gene>
    <name evidence="1" type="ORF">L798_13898</name>
</gene>
<dbReference type="EMBL" id="KK853042">
    <property type="protein sequence ID" value="KDR12143.1"/>
    <property type="molecule type" value="Genomic_DNA"/>
</dbReference>
<protein>
    <submittedName>
        <fullName evidence="1">Uncharacterized protein</fullName>
    </submittedName>
</protein>
<name>A0A067QQH8_ZOONE</name>
<evidence type="ECO:0000313" key="1">
    <source>
        <dbReference type="EMBL" id="KDR12143.1"/>
    </source>
</evidence>
<dbReference type="AlphaFoldDB" id="A0A067QQH8"/>
<accession>A0A067QQH8</accession>